<reference evidence="1 2" key="1">
    <citation type="journal article" date="2019" name="Sci. Rep.">
        <title>Orb-weaving spider Araneus ventricosus genome elucidates the spidroin gene catalogue.</title>
        <authorList>
            <person name="Kono N."/>
            <person name="Nakamura H."/>
            <person name="Ohtoshi R."/>
            <person name="Moran D.A.P."/>
            <person name="Shinohara A."/>
            <person name="Yoshida Y."/>
            <person name="Fujiwara M."/>
            <person name="Mori M."/>
            <person name="Tomita M."/>
            <person name="Arakawa K."/>
        </authorList>
    </citation>
    <scope>NUCLEOTIDE SEQUENCE [LARGE SCALE GENOMIC DNA]</scope>
</reference>
<dbReference type="EMBL" id="BGPR01026154">
    <property type="protein sequence ID" value="GBN95661.1"/>
    <property type="molecule type" value="Genomic_DNA"/>
</dbReference>
<accession>A0A4Y2T631</accession>
<protein>
    <submittedName>
        <fullName evidence="1">Uncharacterized protein</fullName>
    </submittedName>
</protein>
<dbReference type="AlphaFoldDB" id="A0A4Y2T631"/>
<proteinExistence type="predicted"/>
<name>A0A4Y2T631_ARAVE</name>
<comment type="caution">
    <text evidence="1">The sequence shown here is derived from an EMBL/GenBank/DDBJ whole genome shotgun (WGS) entry which is preliminary data.</text>
</comment>
<evidence type="ECO:0000313" key="1">
    <source>
        <dbReference type="EMBL" id="GBN95661.1"/>
    </source>
</evidence>
<keyword evidence="2" id="KW-1185">Reference proteome</keyword>
<evidence type="ECO:0000313" key="2">
    <source>
        <dbReference type="Proteomes" id="UP000499080"/>
    </source>
</evidence>
<dbReference type="Proteomes" id="UP000499080">
    <property type="component" value="Unassembled WGS sequence"/>
</dbReference>
<gene>
    <name evidence="1" type="ORF">AVEN_126855_1</name>
</gene>
<organism evidence="1 2">
    <name type="scientific">Araneus ventricosus</name>
    <name type="common">Orbweaver spider</name>
    <name type="synonym">Epeira ventricosa</name>
    <dbReference type="NCBI Taxonomy" id="182803"/>
    <lineage>
        <taxon>Eukaryota</taxon>
        <taxon>Metazoa</taxon>
        <taxon>Ecdysozoa</taxon>
        <taxon>Arthropoda</taxon>
        <taxon>Chelicerata</taxon>
        <taxon>Arachnida</taxon>
        <taxon>Araneae</taxon>
        <taxon>Araneomorphae</taxon>
        <taxon>Entelegynae</taxon>
        <taxon>Araneoidea</taxon>
        <taxon>Araneidae</taxon>
        <taxon>Araneus</taxon>
    </lineage>
</organism>
<sequence length="90" mass="10684">MLTVCWCSCEQDPGESRKQAREMMTDPRYAVVTEILRKRWLHGGFYGGREWTVTNSQKSSVYTHGVQNFRRMESAVDRIDYQRSFHHQII</sequence>